<evidence type="ECO:0008006" key="3">
    <source>
        <dbReference type="Google" id="ProtNLM"/>
    </source>
</evidence>
<dbReference type="Proteomes" id="UP000222625">
    <property type="component" value="Segment"/>
</dbReference>
<organism evidence="1 2">
    <name type="scientific">Pseudomonas phage phiNFS</name>
    <dbReference type="NCBI Taxonomy" id="1815956"/>
    <lineage>
        <taxon>Viruses</taxon>
        <taxon>Duplodnaviria</taxon>
        <taxon>Heunggongvirae</taxon>
        <taxon>Uroviricota</taxon>
        <taxon>Caudoviricetes</taxon>
        <taxon>Autographivirales</taxon>
        <taxon>Autoscriptoviridae</taxon>
        <taxon>Krylovirinae</taxon>
        <taxon>Phikmvvirus</taxon>
        <taxon>Phikmvvirus NFS</taxon>
    </lineage>
</organism>
<name>A0A142F0D6_9CAUD</name>
<proteinExistence type="predicted"/>
<evidence type="ECO:0000313" key="2">
    <source>
        <dbReference type="Proteomes" id="UP000222625"/>
    </source>
</evidence>
<evidence type="ECO:0000313" key="1">
    <source>
        <dbReference type="EMBL" id="AMQ66173.1"/>
    </source>
</evidence>
<dbReference type="EMBL" id="KU743887">
    <property type="protein sequence ID" value="AMQ66173.1"/>
    <property type="molecule type" value="Genomic_DNA"/>
</dbReference>
<reference evidence="1 2" key="1">
    <citation type="submission" date="2016-02" db="EMBL/GenBank/DDBJ databases">
        <title>Characterization of phiNFS: A phiKMVlikevirus infecting Pseudomonas aeruginosa.</title>
        <authorList>
            <person name="Magill D.J."/>
            <person name="Krylov V.N."/>
            <person name="Pleteneva E.A."/>
            <person name="Shaburova O.V."/>
            <person name="Bourkaltseva M.V."/>
            <person name="Krylov S.V."/>
            <person name="McGrath J.W."/>
            <person name="Quinn J.P."/>
            <person name="Kulakov L.A."/>
        </authorList>
    </citation>
    <scope>NUCLEOTIDE SEQUENCE [LARGE SCALE GENOMIC DNA]</scope>
</reference>
<dbReference type="InterPro" id="IPR058003">
    <property type="entry name" value="Phage_gp12"/>
</dbReference>
<protein>
    <recommendedName>
        <fullName evidence="3">Tail tubular protein B</fullName>
    </recommendedName>
</protein>
<gene>
    <name evidence="1" type="ORF">phiNFS_35</name>
</gene>
<accession>A0A142F0D6</accession>
<dbReference type="Pfam" id="PF25675">
    <property type="entry name" value="Phage_nozzle"/>
    <property type="match status" value="1"/>
</dbReference>
<sequence length="835" mass="92986">MAAQLEDLSMSYKQSAYPNLLMGVSQQVPFERLPGQLSEQINMVSDPVSGLRRRSGIELMAHLLHTDQPWPRPFLYHTNLGGRSIAMLVAQHRGELYLFDERDGRLLMGQPLVHDYLKANDYRQLRAATVADDLFIANLSVKPEADRTDIKGVDPNKAGWLYIKAGQYSKAFSMTIKVKDNATGTTYSHTATYVTPDNASTNRNLAEAPFQTSVGYIAWQLYGKFFGAPEYTLPNSTKKYPKVDPDANAATIAGYLNQRGVQDGYIAFRGDADIHVEVSTDMGNNYGIASGGMSLNATADLPALLPGVGAPGVGVQFMDGAVMATGSTKAPVYFEWDSANRRWAERAAYGTDWVLKKMPLALRWDEATDTYSLNELEYDRRGSGDEDTNPTFNFVTRGITGMTTFQGRLVLLSQEYVCMSASNNPHRWFKKSAAALNDDDPIEIAAQGSLTEPYEHAVTFNKDLIVFAKKYQAVVPGGGIVTPRTAVISITTQYDLDTRAAPAVTGRSVYFAAERALGFMGLHEMAPSPSTDSHYVAEDVTSHIPSYMPGPAEYIQAAASSGYLVFGTSTADEMICHQYLWQGNEKVQNAFHRWTSRHQIIGAYFTGDNLMVLIQKGQEIALGRMHLNSLPAREGLQYPKYDYWRRIEATVAGELELTKQHWDLIKDASAVYQLQPVAGAYMERTHLGVKRETNTKVFLDVPEAVVGAVYVVGCEFWSKVEFTPPVLRDHNGLPMTSTRAVLHRYNVNFGWTGEFLWRISDTARPNQPWYDTTPLRMFSRQLNAGEPLVDSAAVPLPARVDMATSKFELSCHSPYDMNVRAVEYNFKSNQTYRRV</sequence>